<feature type="region of interest" description="Disordered" evidence="1">
    <location>
        <begin position="353"/>
        <end position="384"/>
    </location>
</feature>
<protein>
    <recommendedName>
        <fullName evidence="4">HAUS augmin-like complex subunit 3 N-terminal domain-containing protein</fullName>
    </recommendedName>
</protein>
<organism evidence="2 3">
    <name type="scientific">Ascobolus immersus RN42</name>
    <dbReference type="NCBI Taxonomy" id="1160509"/>
    <lineage>
        <taxon>Eukaryota</taxon>
        <taxon>Fungi</taxon>
        <taxon>Dikarya</taxon>
        <taxon>Ascomycota</taxon>
        <taxon>Pezizomycotina</taxon>
        <taxon>Pezizomycetes</taxon>
        <taxon>Pezizales</taxon>
        <taxon>Ascobolaceae</taxon>
        <taxon>Ascobolus</taxon>
    </lineage>
</organism>
<evidence type="ECO:0008006" key="4">
    <source>
        <dbReference type="Google" id="ProtNLM"/>
    </source>
</evidence>
<name>A0A3N4IPK3_ASCIM</name>
<dbReference type="Proteomes" id="UP000275078">
    <property type="component" value="Unassembled WGS sequence"/>
</dbReference>
<feature type="compositionally biased region" description="Basic residues" evidence="1">
    <location>
        <begin position="122"/>
        <end position="135"/>
    </location>
</feature>
<dbReference type="OrthoDB" id="5314201at2759"/>
<evidence type="ECO:0000313" key="3">
    <source>
        <dbReference type="Proteomes" id="UP000275078"/>
    </source>
</evidence>
<reference evidence="2 3" key="1">
    <citation type="journal article" date="2018" name="Nat. Ecol. Evol.">
        <title>Pezizomycetes genomes reveal the molecular basis of ectomycorrhizal truffle lifestyle.</title>
        <authorList>
            <person name="Murat C."/>
            <person name="Payen T."/>
            <person name="Noel B."/>
            <person name="Kuo A."/>
            <person name="Morin E."/>
            <person name="Chen J."/>
            <person name="Kohler A."/>
            <person name="Krizsan K."/>
            <person name="Balestrini R."/>
            <person name="Da Silva C."/>
            <person name="Montanini B."/>
            <person name="Hainaut M."/>
            <person name="Levati E."/>
            <person name="Barry K.W."/>
            <person name="Belfiori B."/>
            <person name="Cichocki N."/>
            <person name="Clum A."/>
            <person name="Dockter R.B."/>
            <person name="Fauchery L."/>
            <person name="Guy J."/>
            <person name="Iotti M."/>
            <person name="Le Tacon F."/>
            <person name="Lindquist E.A."/>
            <person name="Lipzen A."/>
            <person name="Malagnac F."/>
            <person name="Mello A."/>
            <person name="Molinier V."/>
            <person name="Miyauchi S."/>
            <person name="Poulain J."/>
            <person name="Riccioni C."/>
            <person name="Rubini A."/>
            <person name="Sitrit Y."/>
            <person name="Splivallo R."/>
            <person name="Traeger S."/>
            <person name="Wang M."/>
            <person name="Zifcakova L."/>
            <person name="Wipf D."/>
            <person name="Zambonelli A."/>
            <person name="Paolocci F."/>
            <person name="Nowrousian M."/>
            <person name="Ottonello S."/>
            <person name="Baldrian P."/>
            <person name="Spatafora J.W."/>
            <person name="Henrissat B."/>
            <person name="Nagy L.G."/>
            <person name="Aury J.M."/>
            <person name="Wincker P."/>
            <person name="Grigoriev I.V."/>
            <person name="Bonfante P."/>
            <person name="Martin F.M."/>
        </authorList>
    </citation>
    <scope>NUCLEOTIDE SEQUENCE [LARGE SCALE GENOMIC DNA]</scope>
    <source>
        <strain evidence="2 3">RN42</strain>
    </source>
</reference>
<feature type="region of interest" description="Disordered" evidence="1">
    <location>
        <begin position="121"/>
        <end position="140"/>
    </location>
</feature>
<dbReference type="EMBL" id="ML119646">
    <property type="protein sequence ID" value="RPA87869.1"/>
    <property type="molecule type" value="Genomic_DNA"/>
</dbReference>
<gene>
    <name evidence="2" type="ORF">BJ508DRAFT_410550</name>
</gene>
<accession>A0A3N4IPK3</accession>
<feature type="compositionally biased region" description="Polar residues" evidence="1">
    <location>
        <begin position="367"/>
        <end position="376"/>
    </location>
</feature>
<dbReference type="AlphaFoldDB" id="A0A3N4IPK3"/>
<evidence type="ECO:0000313" key="2">
    <source>
        <dbReference type="EMBL" id="RPA87869.1"/>
    </source>
</evidence>
<keyword evidence="3" id="KW-1185">Reference proteome</keyword>
<sequence>MAEVYQEKHLLTVLREHRIPLNSNDIGWAFQTSKTATAITNYVDKYLQTDTLLELEEAEIYDQLSSEQQKILRKTDNFPLLEAWTDDHWAAETDHLKNETAYLKEQAEILRAQKRDIDALSKKTKQSKTRKKQWRKARDERWAKEKEQVESMINGMTTTIAGQLQDVQQSYPALAPSQPAQTVQTVLESDDGYLGKLNEYLSQITLDESSDASEDEFVATVEKLITLLVNLTVKQTRLELDRTFAEAHRFTGELPNDEAVEQMESVQQDLETLYPEIADVAGMAITEKYREPLIKDIKERKANEQAAVVARGNWMAEVIDKLTERMSSLESAISHNYAAASALTSFADEMDKLVKESTTPEPESESQAPSITSSPQKGFATPKRMSVGLRSRVQQTPAQALLAHIGIPLPTASLAARTPGLFTPGPLVPEFMPLEQHLKDQLQRQKERILSMDATLGKMVEVEIPASLREFRRATFALDNEMTRESEWGDESTEALVIGSDANKRLAELEASVGDIKSGLHAVTKAFNEVRGSLEKDKIVSRWAR</sequence>
<proteinExistence type="predicted"/>
<evidence type="ECO:0000256" key="1">
    <source>
        <dbReference type="SAM" id="MobiDB-lite"/>
    </source>
</evidence>